<gene>
    <name evidence="1" type="ORF">AVDCRST_MAG34-2859</name>
</gene>
<accession>A0A6J4MUE1</accession>
<dbReference type="AlphaFoldDB" id="A0A6J4MUE1"/>
<sequence length="55" mass="5750">MVLALMPDAFYRFLALPNGIAMLGLEYSLWRTARPGTAPVPTTATAVPAASTGAQ</sequence>
<organism evidence="1">
    <name type="scientific">uncultured Nocardioidaceae bacterium</name>
    <dbReference type="NCBI Taxonomy" id="253824"/>
    <lineage>
        <taxon>Bacteria</taxon>
        <taxon>Bacillati</taxon>
        <taxon>Actinomycetota</taxon>
        <taxon>Actinomycetes</taxon>
        <taxon>Propionibacteriales</taxon>
        <taxon>Nocardioidaceae</taxon>
        <taxon>environmental samples</taxon>
    </lineage>
</organism>
<proteinExistence type="predicted"/>
<protein>
    <submittedName>
        <fullName evidence="1">Uncharacterized protein</fullName>
    </submittedName>
</protein>
<dbReference type="EMBL" id="CADCUI010000076">
    <property type="protein sequence ID" value="CAA9364794.1"/>
    <property type="molecule type" value="Genomic_DNA"/>
</dbReference>
<name>A0A6J4MUE1_9ACTN</name>
<reference evidence="1" key="1">
    <citation type="submission" date="2020-02" db="EMBL/GenBank/DDBJ databases">
        <authorList>
            <person name="Meier V. D."/>
        </authorList>
    </citation>
    <scope>NUCLEOTIDE SEQUENCE</scope>
    <source>
        <strain evidence="1">AVDCRST_MAG34</strain>
    </source>
</reference>
<evidence type="ECO:0000313" key="1">
    <source>
        <dbReference type="EMBL" id="CAA9364794.1"/>
    </source>
</evidence>